<keyword evidence="2" id="KW-1185">Reference proteome</keyword>
<protein>
    <submittedName>
        <fullName evidence="1">Uncharacterized protein</fullName>
    </submittedName>
</protein>
<evidence type="ECO:0000313" key="2">
    <source>
        <dbReference type="Proteomes" id="UP001642483"/>
    </source>
</evidence>
<gene>
    <name evidence="1" type="ORF">CVLEPA_LOCUS11623</name>
</gene>
<dbReference type="Proteomes" id="UP001642483">
    <property type="component" value="Unassembled WGS sequence"/>
</dbReference>
<name>A0ABP0FPZ5_CLALP</name>
<proteinExistence type="predicted"/>
<reference evidence="1 2" key="1">
    <citation type="submission" date="2024-02" db="EMBL/GenBank/DDBJ databases">
        <authorList>
            <person name="Daric V."/>
            <person name="Darras S."/>
        </authorList>
    </citation>
    <scope>NUCLEOTIDE SEQUENCE [LARGE SCALE GENOMIC DNA]</scope>
</reference>
<evidence type="ECO:0000313" key="1">
    <source>
        <dbReference type="EMBL" id="CAK8681421.1"/>
    </source>
</evidence>
<sequence length="153" mass="17689">MNRCHFRPISPAFNSPALCNHRHEERRRNPNVRPTFQHFTASLPINTISKFLQWYTGRSVDQRLLNELVLMEEKFLANVRSSYLARRAPGFERSQRKIREGKEPEVCSAERSSSCPATDALRKSSDHRIDSQLCDECKRVDQMVIAMVGSVLE</sequence>
<comment type="caution">
    <text evidence="1">The sequence shown here is derived from an EMBL/GenBank/DDBJ whole genome shotgun (WGS) entry which is preliminary data.</text>
</comment>
<accession>A0ABP0FPZ5</accession>
<dbReference type="EMBL" id="CAWYQH010000079">
    <property type="protein sequence ID" value="CAK8681421.1"/>
    <property type="molecule type" value="Genomic_DNA"/>
</dbReference>
<organism evidence="1 2">
    <name type="scientific">Clavelina lepadiformis</name>
    <name type="common">Light-bulb sea squirt</name>
    <name type="synonym">Ascidia lepadiformis</name>
    <dbReference type="NCBI Taxonomy" id="159417"/>
    <lineage>
        <taxon>Eukaryota</taxon>
        <taxon>Metazoa</taxon>
        <taxon>Chordata</taxon>
        <taxon>Tunicata</taxon>
        <taxon>Ascidiacea</taxon>
        <taxon>Aplousobranchia</taxon>
        <taxon>Clavelinidae</taxon>
        <taxon>Clavelina</taxon>
    </lineage>
</organism>